<sequence>MLLHCVKVHMEECTVVRATWRLCNREAREAPPTWNPRPQSEPRSRPSTIGYRDRGTGPPPVTSSTLSEVPAVRITAAAADKGALSAPCMEKPPRSRVARAPYRALAFYEAGCCDGL</sequence>
<feature type="region of interest" description="Disordered" evidence="1">
    <location>
        <begin position="27"/>
        <end position="67"/>
    </location>
</feature>
<comment type="caution">
    <text evidence="2">The sequence shown here is derived from an EMBL/GenBank/DDBJ whole genome shotgun (WGS) entry which is preliminary data.</text>
</comment>
<reference evidence="2" key="1">
    <citation type="journal article" date="2022" name="bioRxiv">
        <title>Sequencing and chromosome-scale assembly of the giantPleurodeles waltlgenome.</title>
        <authorList>
            <person name="Brown T."/>
            <person name="Elewa A."/>
            <person name="Iarovenko S."/>
            <person name="Subramanian E."/>
            <person name="Araus A.J."/>
            <person name="Petzold A."/>
            <person name="Susuki M."/>
            <person name="Suzuki K.-i.T."/>
            <person name="Hayashi T."/>
            <person name="Toyoda A."/>
            <person name="Oliveira C."/>
            <person name="Osipova E."/>
            <person name="Leigh N.D."/>
            <person name="Simon A."/>
            <person name="Yun M.H."/>
        </authorList>
    </citation>
    <scope>NUCLEOTIDE SEQUENCE</scope>
    <source>
        <strain evidence="2">20211129_DDA</strain>
        <tissue evidence="2">Liver</tissue>
    </source>
</reference>
<organism evidence="2 3">
    <name type="scientific">Pleurodeles waltl</name>
    <name type="common">Iberian ribbed newt</name>
    <dbReference type="NCBI Taxonomy" id="8319"/>
    <lineage>
        <taxon>Eukaryota</taxon>
        <taxon>Metazoa</taxon>
        <taxon>Chordata</taxon>
        <taxon>Craniata</taxon>
        <taxon>Vertebrata</taxon>
        <taxon>Euteleostomi</taxon>
        <taxon>Amphibia</taxon>
        <taxon>Batrachia</taxon>
        <taxon>Caudata</taxon>
        <taxon>Salamandroidea</taxon>
        <taxon>Salamandridae</taxon>
        <taxon>Pleurodelinae</taxon>
        <taxon>Pleurodeles</taxon>
    </lineage>
</organism>
<gene>
    <name evidence="2" type="ORF">NDU88_001755</name>
</gene>
<evidence type="ECO:0000256" key="1">
    <source>
        <dbReference type="SAM" id="MobiDB-lite"/>
    </source>
</evidence>
<keyword evidence="3" id="KW-1185">Reference proteome</keyword>
<name>A0AAV7SDR2_PLEWA</name>
<proteinExistence type="predicted"/>
<evidence type="ECO:0000313" key="3">
    <source>
        <dbReference type="Proteomes" id="UP001066276"/>
    </source>
</evidence>
<dbReference type="EMBL" id="JANPWB010000008">
    <property type="protein sequence ID" value="KAJ1161268.1"/>
    <property type="molecule type" value="Genomic_DNA"/>
</dbReference>
<protein>
    <submittedName>
        <fullName evidence="2">Uncharacterized protein</fullName>
    </submittedName>
</protein>
<dbReference type="AlphaFoldDB" id="A0AAV7SDR2"/>
<evidence type="ECO:0000313" key="2">
    <source>
        <dbReference type="EMBL" id="KAJ1161268.1"/>
    </source>
</evidence>
<accession>A0AAV7SDR2</accession>
<dbReference type="Proteomes" id="UP001066276">
    <property type="component" value="Chromosome 4_2"/>
</dbReference>